<evidence type="ECO:0000256" key="2">
    <source>
        <dbReference type="ARBA" id="ARBA00004749"/>
    </source>
</evidence>
<evidence type="ECO:0000256" key="6">
    <source>
        <dbReference type="ARBA" id="ARBA00023002"/>
    </source>
</evidence>
<gene>
    <name evidence="9" type="primary">ubiH</name>
    <name evidence="9" type="ORF">HMPREF0621_0002</name>
</gene>
<dbReference type="Proteomes" id="UP000005519">
    <property type="component" value="Unassembled WGS sequence"/>
</dbReference>
<dbReference type="HOGENOM" id="CLU_009665_8_1_6"/>
<evidence type="ECO:0000313" key="10">
    <source>
        <dbReference type="Proteomes" id="UP000005519"/>
    </source>
</evidence>
<keyword evidence="6 9" id="KW-0560">Oxidoreductase</keyword>
<dbReference type="STRING" id="667128.HMPREF0621_0002"/>
<evidence type="ECO:0000313" key="9">
    <source>
        <dbReference type="EMBL" id="EEX51198.1"/>
    </source>
</evidence>
<protein>
    <submittedName>
        <fullName evidence="9">2-polyprenyl-6-methoxyphenol 4-hydroxylase</fullName>
        <ecNumber evidence="9">1.14.13.-</ecNumber>
    </submittedName>
</protein>
<dbReference type="Pfam" id="PF01494">
    <property type="entry name" value="FAD_binding_3"/>
    <property type="match status" value="1"/>
</dbReference>
<dbReference type="UniPathway" id="UPA00232"/>
<sequence length="401" mass="44912">MLQETSYDVMIVGGAMTGVTLALSLSYQTQGKMKIAILEKQVAHHHKQSGFDARCIALSDGSCQRLAQIKLPDSKNLWQLSKHLSTPIKKIHVSDKGHSGLTEFTAEEFHLSQLGAVIELNQMGDVLLKAIKQYPNIDYLSPVEIEQIQLNQEDVKILLKNDRTLTGSLLIGADGTQSAVAKAANISQKCVREYQQTAIITNIKPQQAHQFRAFERFTSEGPVALLPMQDNLMSLVWCVQSPDELIQLDDKTFLKKLQQHFGWRLGKLLECGKRFTYPLNLYQAEQHIQHRIALVGNAAQTLHPIAGQGFNLGIRDVIQLSQHLSALYLKQQDLGSYTNLQVYEVLRSPDQQQIINLTDGLLSIFANNLFPLQIGRTLGLMALAQSKLLRQHFAKPTLGWM</sequence>
<evidence type="ECO:0000256" key="4">
    <source>
        <dbReference type="ARBA" id="ARBA00022630"/>
    </source>
</evidence>
<keyword evidence="4" id="KW-0285">Flavoprotein</keyword>
<dbReference type="GO" id="GO:0008681">
    <property type="term" value="F:2-octaprenyl-6-methoxyphenol hydroxylase activity"/>
    <property type="evidence" value="ECO:0007669"/>
    <property type="project" value="InterPro"/>
</dbReference>
<proteinExistence type="inferred from homology"/>
<dbReference type="Gene3D" id="3.50.50.60">
    <property type="entry name" value="FAD/NAD(P)-binding domain"/>
    <property type="match status" value="2"/>
</dbReference>
<dbReference type="NCBIfam" id="NF004356">
    <property type="entry name" value="PRK05732.1"/>
    <property type="match status" value="1"/>
</dbReference>
<comment type="similarity">
    <text evidence="3">Belongs to the UbiH/COQ6 family.</text>
</comment>
<feature type="domain" description="FAD-binding" evidence="8">
    <location>
        <begin position="7"/>
        <end position="352"/>
    </location>
</feature>
<comment type="caution">
    <text evidence="9">The sequence shown here is derived from an EMBL/GenBank/DDBJ whole genome shotgun (WGS) entry which is preliminary data.</text>
</comment>
<dbReference type="InterPro" id="IPR051205">
    <property type="entry name" value="UbiH/COQ6_monooxygenase"/>
</dbReference>
<dbReference type="InterPro" id="IPR010971">
    <property type="entry name" value="UbiH/COQ6"/>
</dbReference>
<evidence type="ECO:0000256" key="3">
    <source>
        <dbReference type="ARBA" id="ARBA00005349"/>
    </source>
</evidence>
<comment type="cofactor">
    <cofactor evidence="1">
        <name>FAD</name>
        <dbReference type="ChEBI" id="CHEBI:57692"/>
    </cofactor>
</comment>
<dbReference type="OrthoDB" id="9769565at2"/>
<evidence type="ECO:0000259" key="8">
    <source>
        <dbReference type="Pfam" id="PF01494"/>
    </source>
</evidence>
<name>C9PLX8_9PAST</name>
<dbReference type="InterPro" id="IPR002938">
    <property type="entry name" value="FAD-bd"/>
</dbReference>
<evidence type="ECO:0000256" key="7">
    <source>
        <dbReference type="ARBA" id="ARBA00023033"/>
    </source>
</evidence>
<dbReference type="NCBIfam" id="TIGR01988">
    <property type="entry name" value="Ubi-OHases"/>
    <property type="match status" value="1"/>
</dbReference>
<dbReference type="PROSITE" id="PS01304">
    <property type="entry name" value="UBIH"/>
    <property type="match status" value="1"/>
</dbReference>
<dbReference type="EMBL" id="ACZR01000001">
    <property type="protein sequence ID" value="EEX51198.1"/>
    <property type="molecule type" value="Genomic_DNA"/>
</dbReference>
<dbReference type="PRINTS" id="PR00420">
    <property type="entry name" value="RNGMNOXGNASE"/>
</dbReference>
<dbReference type="InterPro" id="IPR011295">
    <property type="entry name" value="UbiH"/>
</dbReference>
<evidence type="ECO:0000256" key="5">
    <source>
        <dbReference type="ARBA" id="ARBA00022827"/>
    </source>
</evidence>
<dbReference type="GO" id="GO:0006744">
    <property type="term" value="P:ubiquinone biosynthetic process"/>
    <property type="evidence" value="ECO:0007669"/>
    <property type="project" value="UniProtKB-UniPathway"/>
</dbReference>
<accession>C9PLX8</accession>
<reference evidence="9 10" key="1">
    <citation type="submission" date="2009-10" db="EMBL/GenBank/DDBJ databases">
        <authorList>
            <person name="Muzny D."/>
            <person name="Qin X."/>
            <person name="Deng J."/>
            <person name="Jiang H."/>
            <person name="Liu Y."/>
            <person name="Qu J."/>
            <person name="Song X.-Z."/>
            <person name="Zhang L."/>
            <person name="Thornton R."/>
            <person name="Coyle M."/>
            <person name="Francisco L."/>
            <person name="Jackson L."/>
            <person name="Javaid M."/>
            <person name="Korchina V."/>
            <person name="Kovar C."/>
            <person name="Mata R."/>
            <person name="Mathew T."/>
            <person name="Ngo R."/>
            <person name="Nguyen L."/>
            <person name="Nguyen N."/>
            <person name="Okwuonu G."/>
            <person name="Ongeri F."/>
            <person name="Pham C."/>
            <person name="Simmons D."/>
            <person name="Wilczek-Boney K."/>
            <person name="Hale W."/>
            <person name="Jakkamsetti A."/>
            <person name="Pham P."/>
            <person name="Ruth R."/>
            <person name="San Lucas F."/>
            <person name="Warren J."/>
            <person name="Zhang J."/>
            <person name="Zhao Z."/>
            <person name="Zhou C."/>
            <person name="Zhu D."/>
            <person name="Lee S."/>
            <person name="Bess C."/>
            <person name="Blankenburg K."/>
            <person name="Forbes L."/>
            <person name="Fu Q."/>
            <person name="Gubbala S."/>
            <person name="Hirani K."/>
            <person name="Jayaseelan J.C."/>
            <person name="Lara F."/>
            <person name="Munidasa M."/>
            <person name="Palculict T."/>
            <person name="Patil S."/>
            <person name="Pu L.-L."/>
            <person name="Saada N."/>
            <person name="Tang L."/>
            <person name="Weissenberger G."/>
            <person name="Zhu Y."/>
            <person name="Hemphill L."/>
            <person name="Shang Y."/>
            <person name="Youmans B."/>
            <person name="Ayvaz T."/>
            <person name="Ross M."/>
            <person name="Santibanez J."/>
            <person name="Aqrawi P."/>
            <person name="Gross S."/>
            <person name="Joshi V."/>
            <person name="Fowler G."/>
            <person name="Nazareth L."/>
            <person name="Reid J."/>
            <person name="Worley K."/>
            <person name="Petrosino J."/>
            <person name="Highlander S."/>
            <person name="Gibbs R."/>
        </authorList>
    </citation>
    <scope>NUCLEOTIDE SEQUENCE [LARGE SCALE GENOMIC DNA]</scope>
    <source>
        <strain evidence="9 10">ATCC 43325</strain>
    </source>
</reference>
<keyword evidence="10" id="KW-1185">Reference proteome</keyword>
<dbReference type="InterPro" id="IPR036188">
    <property type="entry name" value="FAD/NAD-bd_sf"/>
</dbReference>
<keyword evidence="5" id="KW-0274">FAD</keyword>
<dbReference type="InterPro" id="IPR018168">
    <property type="entry name" value="Ubi_Hdrlase_CS"/>
</dbReference>
<dbReference type="EC" id="1.14.13.-" evidence="9"/>
<organism evidence="9 10">
    <name type="scientific">Pasteurella dagmatis ATCC 43325</name>
    <dbReference type="NCBI Taxonomy" id="667128"/>
    <lineage>
        <taxon>Bacteria</taxon>
        <taxon>Pseudomonadati</taxon>
        <taxon>Pseudomonadota</taxon>
        <taxon>Gammaproteobacteria</taxon>
        <taxon>Pasteurellales</taxon>
        <taxon>Pasteurellaceae</taxon>
        <taxon>Pasteurella</taxon>
    </lineage>
</organism>
<dbReference type="PANTHER" id="PTHR43876">
    <property type="entry name" value="UBIQUINONE BIOSYNTHESIS MONOOXYGENASE COQ6, MITOCHONDRIAL"/>
    <property type="match status" value="1"/>
</dbReference>
<dbReference type="NCBIfam" id="TIGR01984">
    <property type="entry name" value="UbiH"/>
    <property type="match status" value="1"/>
</dbReference>
<dbReference type="SUPFAM" id="SSF51905">
    <property type="entry name" value="FAD/NAD(P)-binding domain"/>
    <property type="match status" value="1"/>
</dbReference>
<keyword evidence="7" id="KW-0503">Monooxygenase</keyword>
<dbReference type="AlphaFoldDB" id="C9PLX8"/>
<dbReference type="RefSeq" id="WP_005764795.1">
    <property type="nucleotide sequence ID" value="NZ_GG704815.1"/>
</dbReference>
<dbReference type="GO" id="GO:0071949">
    <property type="term" value="F:FAD binding"/>
    <property type="evidence" value="ECO:0007669"/>
    <property type="project" value="InterPro"/>
</dbReference>
<comment type="pathway">
    <text evidence="2">Cofactor biosynthesis; ubiquinone biosynthesis.</text>
</comment>
<evidence type="ECO:0000256" key="1">
    <source>
        <dbReference type="ARBA" id="ARBA00001974"/>
    </source>
</evidence>
<dbReference type="PANTHER" id="PTHR43876:SF8">
    <property type="entry name" value="2-OCTAPRENYL-6-METHOXYPHENOL HYDROXYLASE"/>
    <property type="match status" value="1"/>
</dbReference>